<evidence type="ECO:0000256" key="7">
    <source>
        <dbReference type="ARBA" id="ARBA00022765"/>
    </source>
</evidence>
<dbReference type="SUPFAM" id="SSF47459">
    <property type="entry name" value="HLH, helix-loop-helix DNA-binding domain"/>
    <property type="match status" value="1"/>
</dbReference>
<evidence type="ECO:0000256" key="12">
    <source>
        <dbReference type="ARBA" id="ARBA00023163"/>
    </source>
</evidence>
<comment type="subcellular location">
    <subcellularLocation>
        <location evidence="2">Cytoplasm</location>
    </subcellularLocation>
    <subcellularLocation>
        <location evidence="1">Nucleus</location>
    </subcellularLocation>
</comment>
<sequence length="1012" mass="109979">MLGSGGTYASKKRKKPVQKIPKPPPLDGAKSNPSKRHRDRLNMELDKLTNLLPFSEDVRSRLDKLSVLRLSVGYLKVKSFFSATMKKTVGGAGGWPMDRAGPLGGNGQITSSLDGVNFSEGELLLQALNGFVLVVTAEGYVFYASPTIQDYLGFHQSDVVHQSVFELIHTDDRAMFRRQLHFALNPARCDLTEDDGLLSSSDITSNVTTYSPQKLPPENSSFLERSFCCRFRCLLDNSSGFLALNFQGRLKYLHGQNKIAEDGTVVHSQLALFAIATPLQSPSILEIRSKTLMFQTKHKLDFTPLGIDTRGKVVLGYTEIELCMRGTGYQFIHAADMMYCADNHLRMIKTGESGLTVFRLLSKSGTWIWVQANARLVFKGGRPDFIVARQRALTNEEGEEHLRQRKLQLPFCFATGEAVLYETGPPTDTGRAPGPPREPPATAPGSLLDSSLKQDQSVFQPGEDPASSFCLERAFQDSHALLTVPSNPWQPAAVSGTGTDPGAAGDVKEETAVREMMESLQQIIDDSSLCGDLSELQVDQRELKDWENTLLRITSLNSGEMPVELSNIVADDIFSYVEDMLFKEGMAGQTEQLPECLTDLQLQGGLGDFQGRRDPGGFPGNEDSLTGRGTLELTRAGPEMALGQREVPEDGFADPLVSLSGFLPFPGPERNQAGLAQQGELTGRVQNQALYPDNAGLPNLQNQAQPMGFHNHNSLPVNQPIRPSSQWEGSTPCGETQAQNVPLNPTPTSCLQGQFSLQHMSRGAPAWSQPLQQALTTVPNVPKIPSVPYVPGAPNVPGVPNVSGGHHRILYNQPADVQGDTFAQLLLHTNHSSVQQSNSHPQATANAAYGQRAAFPHTAANSLYGQQEALMQPRASAVYGHQGEAVGVSSSAPTSSCMFDRAPVNGLRYASMGPEATISACQKTKGFEMANLPQGPCLYQRAPGEGVSNGMALPPEGAIPSLVPLDPENILQQQQFLTCSSQTQVRNRPIKNGSSHFPSRPCLPNNHQNSNY</sequence>
<dbReference type="GeneID" id="113577714"/>
<dbReference type="FunFam" id="4.10.280.10:FF:000024">
    <property type="entry name" value="Aryl hydrocarbon receptor 2"/>
    <property type="match status" value="1"/>
</dbReference>
<dbReference type="Proteomes" id="UP000314983">
    <property type="component" value="Chromosome 21"/>
</dbReference>
<dbReference type="FunFam" id="3.30.450.20:FF:000019">
    <property type="entry name" value="Aryl hydrocarbon receptor 1"/>
    <property type="match status" value="1"/>
</dbReference>
<gene>
    <name evidence="17" type="primary">ahr2</name>
</gene>
<evidence type="ECO:0000256" key="2">
    <source>
        <dbReference type="ARBA" id="ARBA00004496"/>
    </source>
</evidence>
<evidence type="ECO:0000256" key="8">
    <source>
        <dbReference type="ARBA" id="ARBA00023015"/>
    </source>
</evidence>
<dbReference type="SMART" id="SM00086">
    <property type="entry name" value="PAC"/>
    <property type="match status" value="1"/>
</dbReference>
<reference evidence="17" key="3">
    <citation type="submission" date="2025-09" db="UniProtKB">
        <authorList>
            <consortium name="Ensembl"/>
        </authorList>
    </citation>
    <scope>IDENTIFICATION</scope>
</reference>
<evidence type="ECO:0000259" key="16">
    <source>
        <dbReference type="PROSITE" id="PS50888"/>
    </source>
</evidence>
<evidence type="ECO:0000313" key="18">
    <source>
        <dbReference type="Proteomes" id="UP000314983"/>
    </source>
</evidence>
<evidence type="ECO:0000256" key="14">
    <source>
        <dbReference type="SAM" id="MobiDB-lite"/>
    </source>
</evidence>
<dbReference type="SUPFAM" id="SSF55785">
    <property type="entry name" value="PYP-like sensor domain (PAS domain)"/>
    <property type="match status" value="2"/>
</dbReference>
<evidence type="ECO:0000313" key="17">
    <source>
        <dbReference type="Ensembl" id="ENSEEEP00000060130.1"/>
    </source>
</evidence>
<feature type="region of interest" description="Disordered" evidence="14">
    <location>
        <begin position="981"/>
        <end position="1012"/>
    </location>
</feature>
<dbReference type="GO" id="GO:0006805">
    <property type="term" value="P:xenobiotic metabolic process"/>
    <property type="evidence" value="ECO:0007669"/>
    <property type="project" value="InterPro"/>
</dbReference>
<evidence type="ECO:0000256" key="11">
    <source>
        <dbReference type="ARBA" id="ARBA00023159"/>
    </source>
</evidence>
<name>A0AAY5ET34_ELEEL</name>
<keyword evidence="7" id="KW-0013">ADP-ribosylation</keyword>
<evidence type="ECO:0000259" key="15">
    <source>
        <dbReference type="PROSITE" id="PS50112"/>
    </source>
</evidence>
<evidence type="ECO:0000256" key="3">
    <source>
        <dbReference type="ARBA" id="ARBA00015909"/>
    </source>
</evidence>
<dbReference type="InterPro" id="IPR001610">
    <property type="entry name" value="PAC"/>
</dbReference>
<dbReference type="Pfam" id="PF00989">
    <property type="entry name" value="PAS"/>
    <property type="match status" value="1"/>
</dbReference>
<dbReference type="PROSITE" id="PS50888">
    <property type="entry name" value="BHLH"/>
    <property type="match status" value="1"/>
</dbReference>
<keyword evidence="12" id="KW-0804">Transcription</keyword>
<dbReference type="GO" id="GO:1904613">
    <property type="term" value="P:cellular response to 2,3,7,8-tetrachlorodibenzodioxine"/>
    <property type="evidence" value="ECO:0007669"/>
    <property type="project" value="UniProtKB-ARBA"/>
</dbReference>
<feature type="region of interest" description="Disordered" evidence="14">
    <location>
        <begin position="421"/>
        <end position="448"/>
    </location>
</feature>
<dbReference type="GO" id="GO:0046983">
    <property type="term" value="F:protein dimerization activity"/>
    <property type="evidence" value="ECO:0007669"/>
    <property type="project" value="InterPro"/>
</dbReference>
<dbReference type="GeneTree" id="ENSGT00940000154486"/>
<dbReference type="InterPro" id="IPR056192">
    <property type="entry name" value="bHLH_NPAS4"/>
</dbReference>
<dbReference type="SMART" id="SM00353">
    <property type="entry name" value="HLH"/>
    <property type="match status" value="1"/>
</dbReference>
<keyword evidence="13" id="KW-0539">Nucleus</keyword>
<keyword evidence="9" id="KW-0090">Biological rhythms</keyword>
<dbReference type="GO" id="GO:0004879">
    <property type="term" value="F:nuclear receptor activity"/>
    <property type="evidence" value="ECO:0007669"/>
    <property type="project" value="TreeGrafter"/>
</dbReference>
<dbReference type="AlphaFoldDB" id="A0AAY5ET34"/>
<keyword evidence="4" id="KW-0963">Cytoplasm</keyword>
<dbReference type="PROSITE" id="PS50112">
    <property type="entry name" value="PAS"/>
    <property type="match status" value="1"/>
</dbReference>
<evidence type="ECO:0000256" key="6">
    <source>
        <dbReference type="ARBA" id="ARBA00022737"/>
    </source>
</evidence>
<evidence type="ECO:0000256" key="10">
    <source>
        <dbReference type="ARBA" id="ARBA00023125"/>
    </source>
</evidence>
<dbReference type="RefSeq" id="XP_035376775.1">
    <property type="nucleotide sequence ID" value="XM_035520882.1"/>
</dbReference>
<dbReference type="Ensembl" id="ENSEEET00000063624.1">
    <property type="protein sequence ID" value="ENSEEEP00000060130.1"/>
    <property type="gene ID" value="ENSEEEG00000026327.1"/>
</dbReference>
<keyword evidence="18" id="KW-1185">Reference proteome</keyword>
<dbReference type="GO" id="GO:0048513">
    <property type="term" value="P:animal organ development"/>
    <property type="evidence" value="ECO:0007669"/>
    <property type="project" value="UniProtKB-ARBA"/>
</dbReference>
<reference evidence="17 18" key="1">
    <citation type="submission" date="2020-05" db="EMBL/GenBank/DDBJ databases">
        <title>Electrophorus electricus (electric eel) genome, fEleEle1, primary haplotype.</title>
        <authorList>
            <person name="Myers G."/>
            <person name="Meyer A."/>
            <person name="Fedrigo O."/>
            <person name="Formenti G."/>
            <person name="Rhie A."/>
            <person name="Tracey A."/>
            <person name="Sims Y."/>
            <person name="Jarvis E.D."/>
        </authorList>
    </citation>
    <scope>NUCLEOTIDE SEQUENCE [LARGE SCALE GENOMIC DNA]</scope>
</reference>
<dbReference type="Pfam" id="PF23183">
    <property type="entry name" value="bHLH_NPAS4"/>
    <property type="match status" value="1"/>
</dbReference>
<evidence type="ECO:0000256" key="4">
    <source>
        <dbReference type="ARBA" id="ARBA00022490"/>
    </source>
</evidence>
<reference evidence="17" key="2">
    <citation type="submission" date="2025-08" db="UniProtKB">
        <authorList>
            <consortium name="Ensembl"/>
        </authorList>
    </citation>
    <scope>IDENTIFICATION</scope>
</reference>
<keyword evidence="10" id="KW-0238">DNA-binding</keyword>
<dbReference type="CDD" id="cd00130">
    <property type="entry name" value="PAS"/>
    <property type="match status" value="2"/>
</dbReference>
<feature type="compositionally biased region" description="Polar residues" evidence="14">
    <location>
        <begin position="981"/>
        <end position="997"/>
    </location>
</feature>
<dbReference type="CDD" id="cd19696">
    <property type="entry name" value="bHLH-PAS_AhR_like"/>
    <property type="match status" value="1"/>
</dbReference>
<dbReference type="Gene3D" id="3.30.450.20">
    <property type="entry name" value="PAS domain"/>
    <property type="match status" value="2"/>
</dbReference>
<dbReference type="InterPro" id="IPR013767">
    <property type="entry name" value="PAS_fold"/>
</dbReference>
<keyword evidence="6" id="KW-0677">Repeat</keyword>
<dbReference type="GO" id="GO:0005634">
    <property type="term" value="C:nucleus"/>
    <property type="evidence" value="ECO:0007669"/>
    <property type="project" value="UniProtKB-SubCell"/>
</dbReference>
<keyword evidence="11" id="KW-0010">Activator</keyword>
<keyword evidence="5" id="KW-0678">Repressor</keyword>
<evidence type="ECO:0000256" key="13">
    <source>
        <dbReference type="ARBA" id="ARBA00023242"/>
    </source>
</evidence>
<evidence type="ECO:0000256" key="9">
    <source>
        <dbReference type="ARBA" id="ARBA00023108"/>
    </source>
</evidence>
<proteinExistence type="predicted"/>
<dbReference type="GO" id="GO:0005737">
    <property type="term" value="C:cytoplasm"/>
    <property type="evidence" value="ECO:0007669"/>
    <property type="project" value="UniProtKB-SubCell"/>
</dbReference>
<evidence type="ECO:0000256" key="1">
    <source>
        <dbReference type="ARBA" id="ARBA00004123"/>
    </source>
</evidence>
<feature type="domain" description="BHLH" evidence="16">
    <location>
        <begin position="25"/>
        <end position="78"/>
    </location>
</feature>
<dbReference type="PANTHER" id="PTHR10649:SF17">
    <property type="entry name" value="ARYL HYDROCARBON RECEPTOR 2"/>
    <property type="match status" value="1"/>
</dbReference>
<feature type="region of interest" description="Disordered" evidence="14">
    <location>
        <begin position="609"/>
        <end position="628"/>
    </location>
</feature>
<dbReference type="InterPro" id="IPR039091">
    <property type="entry name" value="AHR/AHRR"/>
</dbReference>
<dbReference type="PANTHER" id="PTHR10649">
    <property type="entry name" value="ARYL HYDROCARBON RECEPTOR"/>
    <property type="match status" value="1"/>
</dbReference>
<keyword evidence="8" id="KW-0805">Transcription regulation</keyword>
<accession>A0AAY5ET34</accession>
<dbReference type="InterPro" id="IPR035965">
    <property type="entry name" value="PAS-like_dom_sf"/>
</dbReference>
<protein>
    <recommendedName>
        <fullName evidence="3">Aryl hydrocarbon receptor</fullName>
    </recommendedName>
</protein>
<evidence type="ECO:0000256" key="5">
    <source>
        <dbReference type="ARBA" id="ARBA00022491"/>
    </source>
</evidence>
<dbReference type="GO" id="GO:0000976">
    <property type="term" value="F:transcription cis-regulatory region binding"/>
    <property type="evidence" value="ECO:0007669"/>
    <property type="project" value="TreeGrafter"/>
</dbReference>
<dbReference type="GO" id="GO:0048511">
    <property type="term" value="P:rhythmic process"/>
    <property type="evidence" value="ECO:0007669"/>
    <property type="project" value="UniProtKB-KW"/>
</dbReference>
<feature type="region of interest" description="Disordered" evidence="14">
    <location>
        <begin position="1"/>
        <end position="38"/>
    </location>
</feature>
<dbReference type="Pfam" id="PF14598">
    <property type="entry name" value="PAS_11"/>
    <property type="match status" value="1"/>
</dbReference>
<dbReference type="CTD" id="30517"/>
<organism evidence="17 18">
    <name type="scientific">Electrophorus electricus</name>
    <name type="common">Electric eel</name>
    <name type="synonym">Gymnotus electricus</name>
    <dbReference type="NCBI Taxonomy" id="8005"/>
    <lineage>
        <taxon>Eukaryota</taxon>
        <taxon>Metazoa</taxon>
        <taxon>Chordata</taxon>
        <taxon>Craniata</taxon>
        <taxon>Vertebrata</taxon>
        <taxon>Euteleostomi</taxon>
        <taxon>Actinopterygii</taxon>
        <taxon>Neopterygii</taxon>
        <taxon>Teleostei</taxon>
        <taxon>Ostariophysi</taxon>
        <taxon>Gymnotiformes</taxon>
        <taxon>Gymnotoidei</taxon>
        <taxon>Gymnotidae</taxon>
        <taxon>Electrophorus</taxon>
    </lineage>
</organism>
<feature type="domain" description="PAS" evidence="15">
    <location>
        <begin position="117"/>
        <end position="187"/>
    </location>
</feature>
<dbReference type="GO" id="GO:0034751">
    <property type="term" value="C:aryl hydrocarbon receptor complex"/>
    <property type="evidence" value="ECO:0007669"/>
    <property type="project" value="TreeGrafter"/>
</dbReference>
<dbReference type="FunFam" id="3.30.450.20:FF:000035">
    <property type="entry name" value="Aryl hydrocarbon receptor"/>
    <property type="match status" value="1"/>
</dbReference>
<feature type="compositionally biased region" description="Pro residues" evidence="14">
    <location>
        <begin position="433"/>
        <end position="442"/>
    </location>
</feature>
<dbReference type="InterPro" id="IPR011598">
    <property type="entry name" value="bHLH_dom"/>
</dbReference>
<dbReference type="Gene3D" id="4.10.280.10">
    <property type="entry name" value="Helix-loop-helix DNA-binding domain"/>
    <property type="match status" value="1"/>
</dbReference>
<dbReference type="SMART" id="SM00091">
    <property type="entry name" value="PAS"/>
    <property type="match status" value="2"/>
</dbReference>
<dbReference type="InterPro" id="IPR036638">
    <property type="entry name" value="HLH_DNA-bd_sf"/>
</dbReference>
<dbReference type="InterPro" id="IPR000014">
    <property type="entry name" value="PAS"/>
</dbReference>